<keyword evidence="4" id="KW-0560">Oxidoreductase</keyword>
<evidence type="ECO:0000256" key="3">
    <source>
        <dbReference type="ARBA" id="ARBA00022964"/>
    </source>
</evidence>
<dbReference type="PANTHER" id="PTHR10869:SF241">
    <property type="entry name" value="FE2OG DIOXYGENASE DOMAIN-CONTAINING PROTEIN"/>
    <property type="match status" value="1"/>
</dbReference>
<dbReference type="Gene3D" id="2.60.120.620">
    <property type="entry name" value="q2cbj1_9rhob like domain"/>
    <property type="match status" value="1"/>
</dbReference>
<dbReference type="InterPro" id="IPR044862">
    <property type="entry name" value="Pro_4_hyd_alph_FE2OG_OXY"/>
</dbReference>
<keyword evidence="2" id="KW-0479">Metal-binding</keyword>
<evidence type="ECO:0000313" key="8">
    <source>
        <dbReference type="Proteomes" id="UP001530315"/>
    </source>
</evidence>
<gene>
    <name evidence="7" type="ORF">ACHAW5_006921</name>
</gene>
<comment type="caution">
    <text evidence="7">The sequence shown here is derived from an EMBL/GenBank/DDBJ whole genome shotgun (WGS) entry which is preliminary data.</text>
</comment>
<dbReference type="InterPro" id="IPR045054">
    <property type="entry name" value="P4HA-like"/>
</dbReference>
<sequence length="262" mass="29286">MMFKSKKLRIASASDRGVVVEDISKQLIPITGRCKLAVVLHNVIPPEECASLIQRAEDAGFDDALIQDENGRQILRQDIRRCGRCIIDDASLAEAVYERILGALEGMPELKKKIMHAPWITSSSSSSSSGGNERDANNSNVVSAVGLNERMRFLRYMPGHFFSPHQDLRYVRGPDCGLRAGETSYITVQLYLNDSRTRPGFKGGATQFLSGERHGKRHYNVKPKQGSVLIFDHDLVHEGSIVTEGIKYSVRTDIMFATHQRR</sequence>
<keyword evidence="5" id="KW-0408">Iron</keyword>
<feature type="domain" description="Fe2OG dioxygenase" evidence="6">
    <location>
        <begin position="147"/>
        <end position="256"/>
    </location>
</feature>
<protein>
    <recommendedName>
        <fullName evidence="6">Fe2OG dioxygenase domain-containing protein</fullName>
    </recommendedName>
</protein>
<organism evidence="7 8">
    <name type="scientific">Stephanodiscus triporus</name>
    <dbReference type="NCBI Taxonomy" id="2934178"/>
    <lineage>
        <taxon>Eukaryota</taxon>
        <taxon>Sar</taxon>
        <taxon>Stramenopiles</taxon>
        <taxon>Ochrophyta</taxon>
        <taxon>Bacillariophyta</taxon>
        <taxon>Coscinodiscophyceae</taxon>
        <taxon>Thalassiosirophycidae</taxon>
        <taxon>Stephanodiscales</taxon>
        <taxon>Stephanodiscaceae</taxon>
        <taxon>Stephanodiscus</taxon>
    </lineage>
</organism>
<evidence type="ECO:0000256" key="4">
    <source>
        <dbReference type="ARBA" id="ARBA00023002"/>
    </source>
</evidence>
<dbReference type="InterPro" id="IPR005123">
    <property type="entry name" value="Oxoglu/Fe-dep_dioxygenase_dom"/>
</dbReference>
<proteinExistence type="predicted"/>
<accession>A0ABD3NF26</accession>
<evidence type="ECO:0000313" key="7">
    <source>
        <dbReference type="EMBL" id="KAL3773437.1"/>
    </source>
</evidence>
<keyword evidence="3" id="KW-0223">Dioxygenase</keyword>
<dbReference type="SMART" id="SM00702">
    <property type="entry name" value="P4Hc"/>
    <property type="match status" value="1"/>
</dbReference>
<evidence type="ECO:0000256" key="5">
    <source>
        <dbReference type="ARBA" id="ARBA00023004"/>
    </source>
</evidence>
<dbReference type="Pfam" id="PF13640">
    <property type="entry name" value="2OG-FeII_Oxy_3"/>
    <property type="match status" value="1"/>
</dbReference>
<reference evidence="7 8" key="1">
    <citation type="submission" date="2024-10" db="EMBL/GenBank/DDBJ databases">
        <title>Updated reference genomes for cyclostephanoid diatoms.</title>
        <authorList>
            <person name="Roberts W.R."/>
            <person name="Alverson A.J."/>
        </authorList>
    </citation>
    <scope>NUCLEOTIDE SEQUENCE [LARGE SCALE GENOMIC DNA]</scope>
    <source>
        <strain evidence="7 8">AJA276-08</strain>
    </source>
</reference>
<dbReference type="GO" id="GO:0051213">
    <property type="term" value="F:dioxygenase activity"/>
    <property type="evidence" value="ECO:0007669"/>
    <property type="project" value="UniProtKB-KW"/>
</dbReference>
<dbReference type="InterPro" id="IPR006620">
    <property type="entry name" value="Pro_4_hyd_alph"/>
</dbReference>
<comment type="cofactor">
    <cofactor evidence="1">
        <name>L-ascorbate</name>
        <dbReference type="ChEBI" id="CHEBI:38290"/>
    </cofactor>
</comment>
<name>A0ABD3NF26_9STRA</name>
<evidence type="ECO:0000259" key="6">
    <source>
        <dbReference type="PROSITE" id="PS51471"/>
    </source>
</evidence>
<dbReference type="SUPFAM" id="SSF51197">
    <property type="entry name" value="Clavaminate synthase-like"/>
    <property type="match status" value="1"/>
</dbReference>
<evidence type="ECO:0000256" key="1">
    <source>
        <dbReference type="ARBA" id="ARBA00001961"/>
    </source>
</evidence>
<dbReference type="Proteomes" id="UP001530315">
    <property type="component" value="Unassembled WGS sequence"/>
</dbReference>
<dbReference type="EMBL" id="JALLAZ020001532">
    <property type="protein sequence ID" value="KAL3773437.1"/>
    <property type="molecule type" value="Genomic_DNA"/>
</dbReference>
<dbReference type="PANTHER" id="PTHR10869">
    <property type="entry name" value="PROLYL 4-HYDROXYLASE ALPHA SUBUNIT"/>
    <property type="match status" value="1"/>
</dbReference>
<dbReference type="PROSITE" id="PS51471">
    <property type="entry name" value="FE2OG_OXY"/>
    <property type="match status" value="1"/>
</dbReference>
<keyword evidence="8" id="KW-1185">Reference proteome</keyword>
<evidence type="ECO:0000256" key="2">
    <source>
        <dbReference type="ARBA" id="ARBA00022723"/>
    </source>
</evidence>
<dbReference type="GO" id="GO:0046872">
    <property type="term" value="F:metal ion binding"/>
    <property type="evidence" value="ECO:0007669"/>
    <property type="project" value="UniProtKB-KW"/>
</dbReference>
<dbReference type="AlphaFoldDB" id="A0ABD3NF26"/>